<gene>
    <name evidence="12" type="ORF">FAZ97_03235</name>
</gene>
<dbReference type="RefSeq" id="WP_158757166.1">
    <property type="nucleotide sequence ID" value="NZ_CP046909.1"/>
</dbReference>
<dbReference type="EC" id="2.7.7.13" evidence="2"/>
<dbReference type="PANTHER" id="PTHR46390:SF1">
    <property type="entry name" value="MANNOSE-1-PHOSPHATE GUANYLYLTRANSFERASE"/>
    <property type="match status" value="1"/>
</dbReference>
<dbReference type="GO" id="GO:0016853">
    <property type="term" value="F:isomerase activity"/>
    <property type="evidence" value="ECO:0007669"/>
    <property type="project" value="UniProtKB-KW"/>
</dbReference>
<dbReference type="InterPro" id="IPR011051">
    <property type="entry name" value="RmlC_Cupin_sf"/>
</dbReference>
<dbReference type="FunFam" id="2.60.120.10:FF:000032">
    <property type="entry name" value="Mannose-1-phosphate guanylyltransferase/mannose-6-phosphate isomerase"/>
    <property type="match status" value="1"/>
</dbReference>
<dbReference type="InterPro" id="IPR029044">
    <property type="entry name" value="Nucleotide-diphossugar_trans"/>
</dbReference>
<dbReference type="InterPro" id="IPR001538">
    <property type="entry name" value="Man6P_isomerase-2_C"/>
</dbReference>
<evidence type="ECO:0000256" key="4">
    <source>
        <dbReference type="ARBA" id="ARBA00022695"/>
    </source>
</evidence>
<evidence type="ECO:0000256" key="6">
    <source>
        <dbReference type="ARBA" id="ARBA00023134"/>
    </source>
</evidence>
<dbReference type="KEGG" id="pacp:FAZ97_03235"/>
<dbReference type="AlphaFoldDB" id="A0A7Z2J7V7"/>
<evidence type="ECO:0000256" key="7">
    <source>
        <dbReference type="ARBA" id="ARBA00047343"/>
    </source>
</evidence>
<dbReference type="Gene3D" id="2.60.120.10">
    <property type="entry name" value="Jelly Rolls"/>
    <property type="match status" value="1"/>
</dbReference>
<evidence type="ECO:0000259" key="9">
    <source>
        <dbReference type="Pfam" id="PF00483"/>
    </source>
</evidence>
<dbReference type="InterPro" id="IPR049577">
    <property type="entry name" value="GMPP_N"/>
</dbReference>
<accession>A0A7Z2J7V7</accession>
<evidence type="ECO:0000256" key="5">
    <source>
        <dbReference type="ARBA" id="ARBA00022741"/>
    </source>
</evidence>
<keyword evidence="6" id="KW-0342">GTP-binding</keyword>
<dbReference type="InterPro" id="IPR051161">
    <property type="entry name" value="Mannose-6P_isomerase_type2"/>
</dbReference>
<keyword evidence="5" id="KW-0547">Nucleotide-binding</keyword>
<name>A0A7Z2J7V7_9BURK</name>
<evidence type="ECO:0000259" key="11">
    <source>
        <dbReference type="Pfam" id="PF22640"/>
    </source>
</evidence>
<dbReference type="EMBL" id="CP046909">
    <property type="protein sequence ID" value="QGZ54008.1"/>
    <property type="molecule type" value="Genomic_DNA"/>
</dbReference>
<evidence type="ECO:0000313" key="13">
    <source>
        <dbReference type="Proteomes" id="UP000434209"/>
    </source>
</evidence>
<keyword evidence="3 12" id="KW-0808">Transferase</keyword>
<comment type="similarity">
    <text evidence="1 8">Belongs to the mannose-6-phosphate isomerase type 2 family.</text>
</comment>
<dbReference type="Gene3D" id="3.90.550.10">
    <property type="entry name" value="Spore Coat Polysaccharide Biosynthesis Protein SpsA, Chain A"/>
    <property type="match status" value="1"/>
</dbReference>
<feature type="domain" description="Mannose-6-phosphate isomerase type II C-terminal" evidence="10">
    <location>
        <begin position="352"/>
        <end position="466"/>
    </location>
</feature>
<dbReference type="SUPFAM" id="SSF51182">
    <property type="entry name" value="RmlC-like cupins"/>
    <property type="match status" value="1"/>
</dbReference>
<dbReference type="GO" id="GO:0005525">
    <property type="term" value="F:GTP binding"/>
    <property type="evidence" value="ECO:0007669"/>
    <property type="project" value="UniProtKB-KW"/>
</dbReference>
<dbReference type="GO" id="GO:0004475">
    <property type="term" value="F:mannose-1-phosphate guanylyltransferase (GTP) activity"/>
    <property type="evidence" value="ECO:0007669"/>
    <property type="project" value="UniProtKB-EC"/>
</dbReference>
<dbReference type="Pfam" id="PF22640">
    <property type="entry name" value="ManC_GMP_beta-helix"/>
    <property type="match status" value="1"/>
</dbReference>
<proteinExistence type="inferred from homology"/>
<keyword evidence="4 12" id="KW-0548">Nucleotidyltransferase</keyword>
<sequence>MSLIPIILCGGAGSRLWPVSRESHPKPFIRLADGQSLLQKAFLRAAALDGVKQILTVTNRELFFKTEDEFREVNECGVATSFICEPFGRNTAAAVAAAALHIAKTSGPETVMLVLAADHLIADHDAFAEAVGKAQELAHQGKIVTFGIRPDSPQTGYGYIEAEGNTVLRFVEKPSLERAREYLASKRFLWNSGIFCFTAASILRELEQHCPEILGSTDACLRESRTSEGNGWSQVQLAPNSFGMVPENSIDYAVMEKCTQAAVVPCAIGWSDIGSWTALSELCRPDSHGNRVEGEALLHDVDNCYFVSRDRLIGAVGVENLIVIDTPDALLVANRDRAQDVKHIYSELKARGHDAHKMHRTVHRPWGTYTVLEEGPRFKIKRIEVKPGASLSLQMHHHRSEHWIVVSGMAKVVNGERELFVSTNESTYIPAGHKHRLENPGVVGLVMIEVQSGEYLGEDDIVRFEDVYGRA</sequence>
<dbReference type="InterPro" id="IPR014710">
    <property type="entry name" value="RmlC-like_jellyroll"/>
</dbReference>
<dbReference type="Pfam" id="PF01050">
    <property type="entry name" value="MannoseP_isomer"/>
    <property type="match status" value="1"/>
</dbReference>
<feature type="domain" description="MannoseP isomerase/GMP-like beta-helix" evidence="11">
    <location>
        <begin position="299"/>
        <end position="348"/>
    </location>
</feature>
<feature type="domain" description="Nucleotidyl transferase" evidence="9">
    <location>
        <begin position="5"/>
        <end position="282"/>
    </location>
</feature>
<dbReference type="InterPro" id="IPR005835">
    <property type="entry name" value="NTP_transferase_dom"/>
</dbReference>
<dbReference type="OrthoDB" id="9806359at2"/>
<dbReference type="Pfam" id="PF00483">
    <property type="entry name" value="NTP_transferase"/>
    <property type="match status" value="1"/>
</dbReference>
<dbReference type="Proteomes" id="UP000434209">
    <property type="component" value="Chromosome 1"/>
</dbReference>
<comment type="catalytic activity">
    <reaction evidence="7">
        <text>alpha-D-mannose 1-phosphate + GTP + H(+) = GDP-alpha-D-mannose + diphosphate</text>
        <dbReference type="Rhea" id="RHEA:15229"/>
        <dbReference type="ChEBI" id="CHEBI:15378"/>
        <dbReference type="ChEBI" id="CHEBI:33019"/>
        <dbReference type="ChEBI" id="CHEBI:37565"/>
        <dbReference type="ChEBI" id="CHEBI:57527"/>
        <dbReference type="ChEBI" id="CHEBI:58409"/>
        <dbReference type="EC" id="2.7.7.13"/>
    </reaction>
</comment>
<dbReference type="PANTHER" id="PTHR46390">
    <property type="entry name" value="MANNOSE-1-PHOSPHATE GUANYLYLTRANSFERASE"/>
    <property type="match status" value="1"/>
</dbReference>
<dbReference type="CDD" id="cd02509">
    <property type="entry name" value="GDP-M1P_Guanylyltransferase"/>
    <property type="match status" value="1"/>
</dbReference>
<dbReference type="SUPFAM" id="SSF53448">
    <property type="entry name" value="Nucleotide-diphospho-sugar transferases"/>
    <property type="match status" value="1"/>
</dbReference>
<keyword evidence="13" id="KW-1185">Reference proteome</keyword>
<dbReference type="NCBIfam" id="TIGR01479">
    <property type="entry name" value="GMP_PMI"/>
    <property type="match status" value="1"/>
</dbReference>
<evidence type="ECO:0000256" key="2">
    <source>
        <dbReference type="ARBA" id="ARBA00012387"/>
    </source>
</evidence>
<dbReference type="FunFam" id="3.90.550.10:FF:000046">
    <property type="entry name" value="Mannose-1-phosphate guanylyltransferase (GDP)"/>
    <property type="match status" value="1"/>
</dbReference>
<evidence type="ECO:0000256" key="1">
    <source>
        <dbReference type="ARBA" id="ARBA00006115"/>
    </source>
</evidence>
<evidence type="ECO:0000256" key="3">
    <source>
        <dbReference type="ARBA" id="ARBA00022679"/>
    </source>
</evidence>
<evidence type="ECO:0000259" key="10">
    <source>
        <dbReference type="Pfam" id="PF01050"/>
    </source>
</evidence>
<dbReference type="InterPro" id="IPR006375">
    <property type="entry name" value="Man1P_GuaTrfase/Man6P_Isoase"/>
</dbReference>
<evidence type="ECO:0000313" key="12">
    <source>
        <dbReference type="EMBL" id="QGZ54008.1"/>
    </source>
</evidence>
<protein>
    <recommendedName>
        <fullName evidence="2">mannose-1-phosphate guanylyltransferase</fullName>
        <ecNumber evidence="2">2.7.7.13</ecNumber>
    </recommendedName>
</protein>
<keyword evidence="12" id="KW-0413">Isomerase</keyword>
<dbReference type="InterPro" id="IPR054566">
    <property type="entry name" value="ManC/GMP-like_b-helix"/>
</dbReference>
<dbReference type="GO" id="GO:0009298">
    <property type="term" value="P:GDP-mannose biosynthetic process"/>
    <property type="evidence" value="ECO:0007669"/>
    <property type="project" value="TreeGrafter"/>
</dbReference>
<dbReference type="GO" id="GO:0000271">
    <property type="term" value="P:polysaccharide biosynthetic process"/>
    <property type="evidence" value="ECO:0007669"/>
    <property type="project" value="InterPro"/>
</dbReference>
<dbReference type="CDD" id="cd02213">
    <property type="entry name" value="cupin_PMI_typeII_C"/>
    <property type="match status" value="1"/>
</dbReference>
<evidence type="ECO:0000256" key="8">
    <source>
        <dbReference type="RuleBase" id="RU004190"/>
    </source>
</evidence>
<reference evidence="12 13" key="1">
    <citation type="submission" date="2019-12" db="EMBL/GenBank/DDBJ databases">
        <title>Paraburkholderia acidiphila 7Q-K02 sp. nov and Paraburkholderia acidisoli DHF22 sp. nov., two strains isolated from forest soil.</title>
        <authorList>
            <person name="Gao Z."/>
            <person name="Qiu L."/>
        </authorList>
    </citation>
    <scope>NUCLEOTIDE SEQUENCE [LARGE SCALE GENOMIC DNA]</scope>
    <source>
        <strain evidence="12 13">7Q-K02</strain>
    </source>
</reference>
<organism evidence="12 13">
    <name type="scientific">Paraburkholderia acidiphila</name>
    <dbReference type="NCBI Taxonomy" id="2571747"/>
    <lineage>
        <taxon>Bacteria</taxon>
        <taxon>Pseudomonadati</taxon>
        <taxon>Pseudomonadota</taxon>
        <taxon>Betaproteobacteria</taxon>
        <taxon>Burkholderiales</taxon>
        <taxon>Burkholderiaceae</taxon>
        <taxon>Paraburkholderia</taxon>
    </lineage>
</organism>